<keyword evidence="6" id="KW-1185">Reference proteome</keyword>
<sequence length="432" mass="42792">MRPAAATALALVLATVALAGCTATEPVATPTPVVTTATPTPIPPSGDGILRIGTLVPLTGPSSSRGPVQVAAVEIAVRDIAAAGGVLGAPVEVIHRDVGDPATPKAEESFADLVSRGVDVVIGPSDPGLVLRIAPLAAESGVTMLVPGASTAAVGAADPADVLFRVTPPLTAQVAAVGRALVADGVESIALLTAEGEEGLALADALRTALEGADVDVVVPEPLTAATRASTLARELLEPEAGDGEEAAPRPIDSVIAATSADLAPITGAALEALVDAGLEAGGLWLLGDSLVDYAAVVNEGALEGAQGVRAGADVSDRFRTILRQSDPGIPSFGFAAEVYDAVILAALAAELAGDDGGPSIAASLRAAAADGVPCTSFGACLDVLAQDREPDYDGLSGLLTIDESGDVVDARLALFRYSAAGTPERDGVLGD</sequence>
<protein>
    <submittedName>
        <fullName evidence="5">Branched-chain amino acid transport system substrate-binding protein</fullName>
    </submittedName>
</protein>
<dbReference type="PROSITE" id="PS51257">
    <property type="entry name" value="PROKAR_LIPOPROTEIN"/>
    <property type="match status" value="1"/>
</dbReference>
<feature type="signal peptide" evidence="3">
    <location>
        <begin position="1"/>
        <end position="19"/>
    </location>
</feature>
<reference evidence="5 6" key="1">
    <citation type="submission" date="2020-07" db="EMBL/GenBank/DDBJ databases">
        <title>Sequencing the genomes of 1000 actinobacteria strains.</title>
        <authorList>
            <person name="Klenk H.-P."/>
        </authorList>
    </citation>
    <scope>NUCLEOTIDE SEQUENCE [LARGE SCALE GENOMIC DNA]</scope>
    <source>
        <strain evidence="5 6">DSM 19663</strain>
    </source>
</reference>
<comment type="similarity">
    <text evidence="1">Belongs to the leucine-binding protein family.</text>
</comment>
<evidence type="ECO:0000313" key="5">
    <source>
        <dbReference type="EMBL" id="MBA8849005.1"/>
    </source>
</evidence>
<evidence type="ECO:0000256" key="3">
    <source>
        <dbReference type="SAM" id="SignalP"/>
    </source>
</evidence>
<evidence type="ECO:0000259" key="4">
    <source>
        <dbReference type="Pfam" id="PF13458"/>
    </source>
</evidence>
<dbReference type="Pfam" id="PF13458">
    <property type="entry name" value="Peripla_BP_6"/>
    <property type="match status" value="1"/>
</dbReference>
<gene>
    <name evidence="5" type="ORF">FHX53_002622</name>
</gene>
<organism evidence="5 6">
    <name type="scientific">Microcella alkalica</name>
    <dbReference type="NCBI Taxonomy" id="355930"/>
    <lineage>
        <taxon>Bacteria</taxon>
        <taxon>Bacillati</taxon>
        <taxon>Actinomycetota</taxon>
        <taxon>Actinomycetes</taxon>
        <taxon>Micrococcales</taxon>
        <taxon>Microbacteriaceae</taxon>
        <taxon>Microcella</taxon>
    </lineage>
</organism>
<feature type="chain" id="PRO_5039455664" evidence="3">
    <location>
        <begin position="20"/>
        <end position="432"/>
    </location>
</feature>
<dbReference type="EMBL" id="JACGWX010000010">
    <property type="protein sequence ID" value="MBA8849005.1"/>
    <property type="molecule type" value="Genomic_DNA"/>
</dbReference>
<evidence type="ECO:0000256" key="2">
    <source>
        <dbReference type="ARBA" id="ARBA00022729"/>
    </source>
</evidence>
<dbReference type="InterPro" id="IPR028081">
    <property type="entry name" value="Leu-bd"/>
</dbReference>
<dbReference type="InterPro" id="IPR051010">
    <property type="entry name" value="BCAA_transport"/>
</dbReference>
<dbReference type="Gene3D" id="3.40.50.2300">
    <property type="match status" value="2"/>
</dbReference>
<dbReference type="PANTHER" id="PTHR30483:SF6">
    <property type="entry name" value="PERIPLASMIC BINDING PROTEIN OF ABC TRANSPORTER FOR NATURAL AMINO ACIDS"/>
    <property type="match status" value="1"/>
</dbReference>
<dbReference type="RefSeq" id="WP_182491809.1">
    <property type="nucleotide sequence ID" value="NZ_BAAAOV010000001.1"/>
</dbReference>
<dbReference type="Proteomes" id="UP000585905">
    <property type="component" value="Unassembled WGS sequence"/>
</dbReference>
<proteinExistence type="inferred from homology"/>
<evidence type="ECO:0000256" key="1">
    <source>
        <dbReference type="ARBA" id="ARBA00010062"/>
    </source>
</evidence>
<comment type="caution">
    <text evidence="5">The sequence shown here is derived from an EMBL/GenBank/DDBJ whole genome shotgun (WGS) entry which is preliminary data.</text>
</comment>
<dbReference type="SUPFAM" id="SSF53822">
    <property type="entry name" value="Periplasmic binding protein-like I"/>
    <property type="match status" value="1"/>
</dbReference>
<keyword evidence="2 3" id="KW-0732">Signal</keyword>
<dbReference type="AlphaFoldDB" id="A0A839EI91"/>
<evidence type="ECO:0000313" key="6">
    <source>
        <dbReference type="Proteomes" id="UP000585905"/>
    </source>
</evidence>
<dbReference type="PANTHER" id="PTHR30483">
    <property type="entry name" value="LEUCINE-SPECIFIC-BINDING PROTEIN"/>
    <property type="match status" value="1"/>
</dbReference>
<name>A0A839EI91_9MICO</name>
<feature type="domain" description="Leucine-binding protein" evidence="4">
    <location>
        <begin position="51"/>
        <end position="374"/>
    </location>
</feature>
<accession>A0A839EI91</accession>
<dbReference type="InterPro" id="IPR028082">
    <property type="entry name" value="Peripla_BP_I"/>
</dbReference>